<dbReference type="PROSITE" id="PS51192">
    <property type="entry name" value="HELICASE_ATP_BIND_1"/>
    <property type="match status" value="1"/>
</dbReference>
<dbReference type="SMART" id="SM00490">
    <property type="entry name" value="HELICc"/>
    <property type="match status" value="1"/>
</dbReference>
<dbReference type="InterPro" id="IPR012337">
    <property type="entry name" value="RNaseH-like_sf"/>
</dbReference>
<evidence type="ECO:0000256" key="5">
    <source>
        <dbReference type="ARBA" id="ARBA00022840"/>
    </source>
</evidence>
<feature type="region of interest" description="Disordered" evidence="8">
    <location>
        <begin position="1"/>
        <end position="21"/>
    </location>
</feature>
<evidence type="ECO:0000256" key="3">
    <source>
        <dbReference type="ARBA" id="ARBA00022695"/>
    </source>
</evidence>
<dbReference type="InterPro" id="IPR036397">
    <property type="entry name" value="RNaseH_sf"/>
</dbReference>
<feature type="domain" description="Helicase ATP-binding" evidence="9">
    <location>
        <begin position="580"/>
        <end position="762"/>
    </location>
</feature>
<dbReference type="GO" id="GO:0006302">
    <property type="term" value="P:double-strand break repair"/>
    <property type="evidence" value="ECO:0007669"/>
    <property type="project" value="TreeGrafter"/>
</dbReference>
<dbReference type="InterPro" id="IPR001650">
    <property type="entry name" value="Helicase_C-like"/>
</dbReference>
<evidence type="ECO:0000256" key="2">
    <source>
        <dbReference type="ARBA" id="ARBA00022679"/>
    </source>
</evidence>
<dbReference type="PANTHER" id="PTHR10133">
    <property type="entry name" value="DNA POLYMERASE I"/>
    <property type="match status" value="1"/>
</dbReference>
<dbReference type="Gene3D" id="1.20.1060.10">
    <property type="entry name" value="Taq DNA Polymerase, Chain T, domain 4"/>
    <property type="match status" value="1"/>
</dbReference>
<dbReference type="Gene3D" id="1.10.150.20">
    <property type="entry name" value="5' to 3' exonuclease, C-terminal subdomain"/>
    <property type="match status" value="1"/>
</dbReference>
<dbReference type="Gene3D" id="3.40.50.300">
    <property type="entry name" value="P-loop containing nucleotide triphosphate hydrolases"/>
    <property type="match status" value="2"/>
</dbReference>
<dbReference type="InterPro" id="IPR043502">
    <property type="entry name" value="DNA/RNA_pol_sf"/>
</dbReference>
<evidence type="ECO:0000259" key="9">
    <source>
        <dbReference type="PROSITE" id="PS51192"/>
    </source>
</evidence>
<dbReference type="Pfam" id="PF25453">
    <property type="entry name" value="DUF7898"/>
    <property type="match status" value="1"/>
</dbReference>
<dbReference type="PANTHER" id="PTHR10133:SF62">
    <property type="entry name" value="DNA POLYMERASE THETA"/>
    <property type="match status" value="1"/>
</dbReference>
<dbReference type="SUPFAM" id="SSF52540">
    <property type="entry name" value="P-loop containing nucleoside triphosphate hydrolases"/>
    <property type="match status" value="1"/>
</dbReference>
<dbReference type="PRINTS" id="PR00868">
    <property type="entry name" value="DNAPOLI"/>
</dbReference>
<dbReference type="Pfam" id="PF21099">
    <property type="entry name" value="POLQ_helical"/>
    <property type="match status" value="1"/>
</dbReference>
<dbReference type="InterPro" id="IPR057220">
    <property type="entry name" value="DUF7898"/>
</dbReference>
<feature type="compositionally biased region" description="Basic and acidic residues" evidence="8">
    <location>
        <begin position="1479"/>
        <end position="1498"/>
    </location>
</feature>
<organism evidence="11 12">
    <name type="scientific">Gonapodya prolifera (strain JEL478)</name>
    <name type="common">Monoblepharis prolifera</name>
    <dbReference type="NCBI Taxonomy" id="1344416"/>
    <lineage>
        <taxon>Eukaryota</taxon>
        <taxon>Fungi</taxon>
        <taxon>Fungi incertae sedis</taxon>
        <taxon>Chytridiomycota</taxon>
        <taxon>Chytridiomycota incertae sedis</taxon>
        <taxon>Monoblepharidomycetes</taxon>
        <taxon>Monoblepharidales</taxon>
        <taxon>Gonapodyaceae</taxon>
        <taxon>Gonapodya</taxon>
    </lineage>
</organism>
<dbReference type="OrthoDB" id="2320933at2759"/>
<sequence length="2144" mass="236806">MPPKRSGLKSRSRETGTTVSGTSVALGVSSIQYHFRSVGRPRTGVTSAKSKTPSALEVTKGSCESIEDGDEGDRENRENRPVSAIAAVDKVPNNNSKRPAFKCPIPRPKYVGNPIERVDSNGALTASASLVEPLGLRKGHRSPKKRKRPTSTQTTPDADPALRSSAGTRQRQSGNSPSPTSRVSILPLAAGKHCRNTEAELSLQLDDSDTDLVPSSPDTNHGTSHFSFSARIAACGVSIPQFMDPFAGSEAGSDIEDTSTKREYGVIRDADSWSLDLLESKNEELRQHTVSPNPAANPAINMSPIPLRNNRERYLSSGSRDVTMAKVAADALESTQVFWAAWEEEHGAQCPNDNDGIDFLDEPSEVWGWSEGKELLNLERTGQTDSGASGRHEVDDDHQPPLVEIFPNISPKGIIDVTEKKLAIPQDAPIPPSSSLSHCTPLLEQNVGLANLNASSSDQQRLLRLIVQASIPPASATVQPKLDPPFSKPTGDSKALPLNPLIAPDVNHHVKQPHFHIDRQIDIDDSSLIPPIGLDDPDAPDPLLRLDHPDFGLPPDVVEAYSLEGVVAMHEWQRACLLSPGALDGSRSLVYGAPTGAGKTLVSDLILLRRLLSHRSAASTSGQSTGRAFVVLPYVSVAAERLKQMQRIFATCGLVVAGFYGSGQTQGTGMDGWDVAVCTIEKANSLLNRFAESSLLTTIACLVVDEAHMIADPSRGCILELLITKCIYGAGRGVCQVVAMSATIPNINLLSSWLTGELFLSDFRPVPVTEHVFVEGKMLDRSLNEERVLRKEMTKSDPDGLFALVSETTAQGHSVLVFCPTKNGCEAAATLIAKLSPPTLDVDLATSRKQLLLELGRTPGGMDPTLETTVPRGAAFHHSGLTAEERDLIEQAFQVGIINVLTATSTLASGVNLPARRVIFRAPYIAREFLDAGSYAQMRGRAGRKGKHVMGESVIMCKKADLDKVQKLLTSEVRPVKSCLMDELKGMKRALMDVIAARLVKTESDVVEYLKCSLLYAEDIAAESNQQQSEAGKRKFEDGRSWRAARQVLDYLLEQEMISRVTIDTLPVSAGAVQDRTVDPPMPEVAYVPTRLGIATMASSLNPEEAIWAYRELKSAQTHFVLEDELHIVYHVTPIYFLPPPNWKRFFDIWLTMSEVKKLVLGALGVQDVESIILALRRDNKCAHKFPSEDVMRLNRFFVAMMLHDLIKEVPFPDIIQRYDVNRGILQQLQCQSATFAGMITIFCERLGWSLMKLIVNQLESRLNFGIESELLDLVRIPNLKGFQARMLWRASIKTVTAAACTSPEEIFHYLWSARPFKAITKGYGDTRTEEHQRRIDYRAAHLIVQGACAILETERGTDRHDKFANGARKVHKPFERNGSVSWNRGKLSRPIGRGQAFTRNISADNARPRQTKAPPLVRSDGTTKKLLGVESIVAKMVEQLPEPSVAKPASANQGNLVHCTMLEKNQPAGGIIPSLKPFGEERSSLDTSPSKDPHRREEISTLPILDLDIGTIPTTYERYNVTDDPTIFTAFLEEWSEKTTWVFSVATTIMGERSVMTGLAISYAPGFVCYLDAESSLWDWSLIHSRFRDVGVSKIAFNMKLQMKHLTRNGTVVEPHLLDPRVASWCLDHEEEEKPLSKLLQQHLPSLVIARSGRTLSDATCSEVHSVWFLMSYLAKRLEKDGLLDHYLNVEMPLNHVLAIMEETGVGFVSHSFQKYWEVFNRRLQELEREAYAIAGHAFALTNPAQVGTVLFDELQLESFDAGVTITHEKEQIIPRRVPQDSRSVRRSTSKEILLKLAAQGHRMPSIVLEHRQLSSIVSKQLFPLQHAKVQNEHFDMYRVHTTFLVNTSTGRVCTNFPNLQNIPHPIAQQQSESSHELNTVEAVNLRDAFQAADGCVLLSADYSQLELRIIAHLSQDSSLVRLLCSGGDLFRLIASLWLGIPPDQVTSEARKRAKVVVYGVMYGIGPSNMSEQLGCPVPVAEEFIVGLKRLFPGFPEFVQKTVKDCEMRGWVETMLGRKRWLPLIRSTNMGERSHAQRQAVNTTIQGSAADLVKLAMIRISSEFSRRYGCWYEGGTDVGARRSAKETPHLILQIHDELLFEVPEHLVSDVTEIITVCMSSAINLRVPLPVNVSVGKTWGSLAR</sequence>
<dbReference type="PROSITE" id="PS00447">
    <property type="entry name" value="DNA_POLYMERASE_A"/>
    <property type="match status" value="1"/>
</dbReference>
<keyword evidence="12" id="KW-1185">Reference proteome</keyword>
<dbReference type="InterPro" id="IPR046931">
    <property type="entry name" value="HTH_61"/>
</dbReference>
<feature type="compositionally biased region" description="Polar residues" evidence="8">
    <location>
        <begin position="44"/>
        <end position="53"/>
    </location>
</feature>
<dbReference type="EC" id="2.7.7.7" evidence="1"/>
<dbReference type="InterPro" id="IPR019760">
    <property type="entry name" value="DNA-dir_DNA_pol_A_CS"/>
</dbReference>
<feature type="region of interest" description="Disordered" evidence="8">
    <location>
        <begin position="205"/>
        <end position="224"/>
    </location>
</feature>
<keyword evidence="3" id="KW-0548">Nucleotidyltransferase</keyword>
<dbReference type="GO" id="GO:0005524">
    <property type="term" value="F:ATP binding"/>
    <property type="evidence" value="ECO:0007669"/>
    <property type="project" value="UniProtKB-KW"/>
</dbReference>
<dbReference type="InterPro" id="IPR011545">
    <property type="entry name" value="DEAD/DEAH_box_helicase_dom"/>
</dbReference>
<keyword evidence="6" id="KW-0239">DNA-directed DNA polymerase</keyword>
<dbReference type="GO" id="GO:0006261">
    <property type="term" value="P:DNA-templated DNA replication"/>
    <property type="evidence" value="ECO:0007669"/>
    <property type="project" value="InterPro"/>
</dbReference>
<dbReference type="Gene3D" id="3.30.70.370">
    <property type="match status" value="1"/>
</dbReference>
<evidence type="ECO:0000256" key="8">
    <source>
        <dbReference type="SAM" id="MobiDB-lite"/>
    </source>
</evidence>
<proteinExistence type="predicted"/>
<comment type="catalytic activity">
    <reaction evidence="7">
        <text>DNA(n) + a 2'-deoxyribonucleoside 5'-triphosphate = DNA(n+1) + diphosphate</text>
        <dbReference type="Rhea" id="RHEA:22508"/>
        <dbReference type="Rhea" id="RHEA-COMP:17339"/>
        <dbReference type="Rhea" id="RHEA-COMP:17340"/>
        <dbReference type="ChEBI" id="CHEBI:33019"/>
        <dbReference type="ChEBI" id="CHEBI:61560"/>
        <dbReference type="ChEBI" id="CHEBI:173112"/>
        <dbReference type="EC" id="2.7.7.7"/>
    </reaction>
</comment>
<dbReference type="InterPro" id="IPR027417">
    <property type="entry name" value="P-loop_NTPase"/>
</dbReference>
<dbReference type="Proteomes" id="UP000070544">
    <property type="component" value="Unassembled WGS sequence"/>
</dbReference>
<accession>A0A139AJ41</accession>
<keyword evidence="2" id="KW-0808">Transferase</keyword>
<dbReference type="Gene3D" id="3.30.420.10">
    <property type="entry name" value="Ribonuclease H-like superfamily/Ribonuclease H"/>
    <property type="match status" value="1"/>
</dbReference>
<dbReference type="SUPFAM" id="SSF56672">
    <property type="entry name" value="DNA/RNA polymerases"/>
    <property type="match status" value="1"/>
</dbReference>
<dbReference type="InterPro" id="IPR001098">
    <property type="entry name" value="DNA-dir_DNA_pol_A_palm_dom"/>
</dbReference>
<feature type="region of interest" description="Disordered" evidence="8">
    <location>
        <begin position="382"/>
        <end position="402"/>
    </location>
</feature>
<feature type="compositionally biased region" description="Basic residues" evidence="8">
    <location>
        <begin position="137"/>
        <end position="149"/>
    </location>
</feature>
<dbReference type="Pfam" id="PF00476">
    <property type="entry name" value="DNA_pol_A"/>
    <property type="match status" value="1"/>
</dbReference>
<dbReference type="SUPFAM" id="SSF158702">
    <property type="entry name" value="Sec63 N-terminal domain-like"/>
    <property type="match status" value="1"/>
</dbReference>
<name>A0A139AJ41_GONPJ</name>
<dbReference type="SMART" id="SM00482">
    <property type="entry name" value="POLAc"/>
    <property type="match status" value="1"/>
</dbReference>
<keyword evidence="4" id="KW-0547">Nucleotide-binding</keyword>
<dbReference type="Gene3D" id="1.10.3380.20">
    <property type="match status" value="1"/>
</dbReference>
<dbReference type="InterPro" id="IPR014001">
    <property type="entry name" value="Helicase_ATP-bd"/>
</dbReference>
<dbReference type="FunFam" id="1.10.150.20:FF:000002">
    <property type="entry name" value="DNA polymerase I"/>
    <property type="match status" value="1"/>
</dbReference>
<dbReference type="Pfam" id="PF00271">
    <property type="entry name" value="Helicase_C"/>
    <property type="match status" value="1"/>
</dbReference>
<evidence type="ECO:0000313" key="11">
    <source>
        <dbReference type="EMBL" id="KXS16810.1"/>
    </source>
</evidence>
<evidence type="ECO:0000256" key="1">
    <source>
        <dbReference type="ARBA" id="ARBA00012417"/>
    </source>
</evidence>
<evidence type="ECO:0000259" key="10">
    <source>
        <dbReference type="PROSITE" id="PS51194"/>
    </source>
</evidence>
<dbReference type="GO" id="GO:0003887">
    <property type="term" value="F:DNA-directed DNA polymerase activity"/>
    <property type="evidence" value="ECO:0007669"/>
    <property type="project" value="UniProtKB-KW"/>
</dbReference>
<feature type="region of interest" description="Disordered" evidence="8">
    <location>
        <begin position="129"/>
        <end position="184"/>
    </location>
</feature>
<dbReference type="Pfam" id="PF00270">
    <property type="entry name" value="DEAD"/>
    <property type="match status" value="1"/>
</dbReference>
<dbReference type="SUPFAM" id="SSF53098">
    <property type="entry name" value="Ribonuclease H-like"/>
    <property type="match status" value="1"/>
</dbReference>
<dbReference type="CDD" id="cd18026">
    <property type="entry name" value="DEXHc_POLQ-like"/>
    <property type="match status" value="1"/>
</dbReference>
<feature type="region of interest" description="Disordered" evidence="8">
    <location>
        <begin position="39"/>
        <end position="116"/>
    </location>
</feature>
<dbReference type="OMA" id="FHNMCQQ"/>
<feature type="domain" description="Helicase C-terminal" evidence="10">
    <location>
        <begin position="800"/>
        <end position="992"/>
    </location>
</feature>
<dbReference type="SMART" id="SM00487">
    <property type="entry name" value="DEXDc"/>
    <property type="match status" value="1"/>
</dbReference>
<evidence type="ECO:0000256" key="4">
    <source>
        <dbReference type="ARBA" id="ARBA00022741"/>
    </source>
</evidence>
<feature type="compositionally biased region" description="Basic and acidic residues" evidence="8">
    <location>
        <begin position="390"/>
        <end position="399"/>
    </location>
</feature>
<protein>
    <recommendedName>
        <fullName evidence="1">DNA-directed DNA polymerase</fullName>
        <ecNumber evidence="1">2.7.7.7</ecNumber>
    </recommendedName>
</protein>
<gene>
    <name evidence="11" type="ORF">M427DRAFT_144616</name>
</gene>
<dbReference type="Pfam" id="PF20470">
    <property type="entry name" value="HTH_61"/>
    <property type="match status" value="1"/>
</dbReference>
<evidence type="ECO:0000256" key="6">
    <source>
        <dbReference type="ARBA" id="ARBA00022932"/>
    </source>
</evidence>
<dbReference type="PROSITE" id="PS51194">
    <property type="entry name" value="HELICASE_CTER"/>
    <property type="match status" value="1"/>
</dbReference>
<feature type="compositionally biased region" description="Polar residues" evidence="8">
    <location>
        <begin position="165"/>
        <end position="183"/>
    </location>
</feature>
<feature type="region of interest" description="Disordered" evidence="8">
    <location>
        <begin position="284"/>
        <end position="305"/>
    </location>
</feature>
<evidence type="ECO:0000256" key="7">
    <source>
        <dbReference type="ARBA" id="ARBA00049244"/>
    </source>
</evidence>
<feature type="region of interest" description="Disordered" evidence="8">
    <location>
        <begin position="1476"/>
        <end position="1498"/>
    </location>
</feature>
<dbReference type="GO" id="GO:0003677">
    <property type="term" value="F:DNA binding"/>
    <property type="evidence" value="ECO:0007669"/>
    <property type="project" value="InterPro"/>
</dbReference>
<reference evidence="11 12" key="1">
    <citation type="journal article" date="2015" name="Genome Biol. Evol.">
        <title>Phylogenomic analyses indicate that early fungi evolved digesting cell walls of algal ancestors of land plants.</title>
        <authorList>
            <person name="Chang Y."/>
            <person name="Wang S."/>
            <person name="Sekimoto S."/>
            <person name="Aerts A.L."/>
            <person name="Choi C."/>
            <person name="Clum A."/>
            <person name="LaButti K.M."/>
            <person name="Lindquist E.A."/>
            <person name="Yee Ngan C."/>
            <person name="Ohm R.A."/>
            <person name="Salamov A.A."/>
            <person name="Grigoriev I.V."/>
            <person name="Spatafora J.W."/>
            <person name="Berbee M.L."/>
        </authorList>
    </citation>
    <scope>NUCLEOTIDE SEQUENCE [LARGE SCALE GENOMIC DNA]</scope>
    <source>
        <strain evidence="11 12">JEL478</strain>
    </source>
</reference>
<dbReference type="EMBL" id="KQ965750">
    <property type="protein sequence ID" value="KXS16810.1"/>
    <property type="molecule type" value="Genomic_DNA"/>
</dbReference>
<feature type="compositionally biased region" description="Basic residues" evidence="8">
    <location>
        <begin position="1"/>
        <end position="10"/>
    </location>
</feature>
<dbReference type="CDD" id="cd08638">
    <property type="entry name" value="DNA_pol_A_theta"/>
    <property type="match status" value="1"/>
</dbReference>
<dbReference type="CDD" id="cd18795">
    <property type="entry name" value="SF2_C_Ski2"/>
    <property type="match status" value="1"/>
</dbReference>
<dbReference type="InterPro" id="IPR048960">
    <property type="entry name" value="POLQ-like_helical"/>
</dbReference>
<dbReference type="InterPro" id="IPR002298">
    <property type="entry name" value="DNA_polymerase_A"/>
</dbReference>
<keyword evidence="5" id="KW-0067">ATP-binding</keyword>
<dbReference type="STRING" id="1344416.A0A139AJ41"/>
<evidence type="ECO:0000313" key="12">
    <source>
        <dbReference type="Proteomes" id="UP000070544"/>
    </source>
</evidence>